<accession>A0ABW0LXH5</accession>
<evidence type="ECO:0000259" key="1">
    <source>
        <dbReference type="Pfam" id="PF05368"/>
    </source>
</evidence>
<dbReference type="SUPFAM" id="SSF51735">
    <property type="entry name" value="NAD(P)-binding Rossmann-fold domains"/>
    <property type="match status" value="1"/>
</dbReference>
<dbReference type="RefSeq" id="WP_209749355.1">
    <property type="nucleotide sequence ID" value="NZ_JBHSMH010000030.1"/>
</dbReference>
<dbReference type="Proteomes" id="UP001596105">
    <property type="component" value="Unassembled WGS sequence"/>
</dbReference>
<dbReference type="InterPro" id="IPR051604">
    <property type="entry name" value="Ergot_Alk_Oxidoreductase"/>
</dbReference>
<evidence type="ECO:0000313" key="2">
    <source>
        <dbReference type="EMBL" id="MFC5469313.1"/>
    </source>
</evidence>
<dbReference type="Gene3D" id="3.90.25.10">
    <property type="entry name" value="UDP-galactose 4-epimerase, domain 1"/>
    <property type="match status" value="1"/>
</dbReference>
<feature type="domain" description="NmrA-like" evidence="1">
    <location>
        <begin position="2"/>
        <end position="277"/>
    </location>
</feature>
<gene>
    <name evidence="2" type="ORF">ACFPPD_11325</name>
</gene>
<sequence length="288" mass="32045">MNILVIGGTGTVGSLVAANLAKQGARVRVLTRNPDLANRLPDSVGTCPGDLESPDTLAGAFYQADAVFLLNALSQTETAQGLAAVEAAKRAGVKKIVYLSVPMPEGSKHIPHFKSKIPIEEAIRQSGAMYTILRPNNFYQNDYWYRDAILDYRIYPQPIGSIGLNRVDVRDIADAAVNALLRNGYAGKEYPIVGPHPLTGNATADIYSRILGEEIRYGGDDLDAWFEQSRSVLPEWMAKDFKIMYQYFQDKGLQATERDFELQREILNREPRSFESFVSETVAHWKNS</sequence>
<proteinExistence type="predicted"/>
<comment type="caution">
    <text evidence="2">The sequence shown here is derived from an EMBL/GenBank/DDBJ whole genome shotgun (WGS) entry which is preliminary data.</text>
</comment>
<dbReference type="PANTHER" id="PTHR43162">
    <property type="match status" value="1"/>
</dbReference>
<dbReference type="Pfam" id="PF05368">
    <property type="entry name" value="NmrA"/>
    <property type="match status" value="1"/>
</dbReference>
<name>A0ABW0LXH5_9BACL</name>
<keyword evidence="3" id="KW-1185">Reference proteome</keyword>
<evidence type="ECO:0000313" key="3">
    <source>
        <dbReference type="Proteomes" id="UP001596105"/>
    </source>
</evidence>
<dbReference type="Gene3D" id="3.40.50.720">
    <property type="entry name" value="NAD(P)-binding Rossmann-like Domain"/>
    <property type="match status" value="1"/>
</dbReference>
<dbReference type="InterPro" id="IPR008030">
    <property type="entry name" value="NmrA-like"/>
</dbReference>
<reference evidence="3" key="1">
    <citation type="journal article" date="2019" name="Int. J. Syst. Evol. Microbiol.">
        <title>The Global Catalogue of Microorganisms (GCM) 10K type strain sequencing project: providing services to taxonomists for standard genome sequencing and annotation.</title>
        <authorList>
            <consortium name="The Broad Institute Genomics Platform"/>
            <consortium name="The Broad Institute Genome Sequencing Center for Infectious Disease"/>
            <person name="Wu L."/>
            <person name="Ma J."/>
        </authorList>
    </citation>
    <scope>NUCLEOTIDE SEQUENCE [LARGE SCALE GENOMIC DNA]</scope>
    <source>
        <strain evidence="3">CCUG 57113</strain>
    </source>
</reference>
<organism evidence="2 3">
    <name type="scientific">Cohnella suwonensis</name>
    <dbReference type="NCBI Taxonomy" id="696072"/>
    <lineage>
        <taxon>Bacteria</taxon>
        <taxon>Bacillati</taxon>
        <taxon>Bacillota</taxon>
        <taxon>Bacilli</taxon>
        <taxon>Bacillales</taxon>
        <taxon>Paenibacillaceae</taxon>
        <taxon>Cohnella</taxon>
    </lineage>
</organism>
<protein>
    <submittedName>
        <fullName evidence="2">SDR family oxidoreductase</fullName>
    </submittedName>
</protein>
<dbReference type="InterPro" id="IPR036291">
    <property type="entry name" value="NAD(P)-bd_dom_sf"/>
</dbReference>
<dbReference type="EMBL" id="JBHSMH010000030">
    <property type="protein sequence ID" value="MFC5469313.1"/>
    <property type="molecule type" value="Genomic_DNA"/>
</dbReference>
<dbReference type="PANTHER" id="PTHR43162:SF1">
    <property type="entry name" value="PRESTALK A DIFFERENTIATION PROTEIN A"/>
    <property type="match status" value="1"/>
</dbReference>